<dbReference type="AlphaFoldDB" id="A0A9X2JHZ3"/>
<dbReference type="EMBL" id="JAMXLR010000072">
    <property type="protein sequence ID" value="MCO6046331.1"/>
    <property type="molecule type" value="Genomic_DNA"/>
</dbReference>
<feature type="domain" description="Gfo/Idh/MocA-like oxidoreductase N-terminal" evidence="2">
    <location>
        <begin position="54"/>
        <end position="202"/>
    </location>
</feature>
<dbReference type="GO" id="GO:0000166">
    <property type="term" value="F:nucleotide binding"/>
    <property type="evidence" value="ECO:0007669"/>
    <property type="project" value="InterPro"/>
</dbReference>
<dbReference type="SUPFAM" id="SSF55347">
    <property type="entry name" value="Glyceraldehyde-3-phosphate dehydrogenase-like, C-terminal domain"/>
    <property type="match status" value="1"/>
</dbReference>
<feature type="region of interest" description="Disordered" evidence="1">
    <location>
        <begin position="582"/>
        <end position="614"/>
    </location>
</feature>
<dbReference type="Pfam" id="PF01408">
    <property type="entry name" value="GFO_IDH_MocA"/>
    <property type="match status" value="1"/>
</dbReference>
<gene>
    <name evidence="3" type="ORF">NG895_20725</name>
</gene>
<dbReference type="Gene3D" id="3.30.360.10">
    <property type="entry name" value="Dihydrodipicolinate Reductase, domain 2"/>
    <property type="match status" value="1"/>
</dbReference>
<keyword evidence="4" id="KW-1185">Reference proteome</keyword>
<dbReference type="RefSeq" id="WP_252854443.1">
    <property type="nucleotide sequence ID" value="NZ_JAMXLR010000072.1"/>
</dbReference>
<dbReference type="InterPro" id="IPR000683">
    <property type="entry name" value="Gfo/Idh/MocA-like_OxRdtase_N"/>
</dbReference>
<evidence type="ECO:0000313" key="3">
    <source>
        <dbReference type="EMBL" id="MCO6046331.1"/>
    </source>
</evidence>
<organism evidence="3 4">
    <name type="scientific">Aeoliella straminimaris</name>
    <dbReference type="NCBI Taxonomy" id="2954799"/>
    <lineage>
        <taxon>Bacteria</taxon>
        <taxon>Pseudomonadati</taxon>
        <taxon>Planctomycetota</taxon>
        <taxon>Planctomycetia</taxon>
        <taxon>Pirellulales</taxon>
        <taxon>Lacipirellulaceae</taxon>
        <taxon>Aeoliella</taxon>
    </lineage>
</organism>
<evidence type="ECO:0000256" key="1">
    <source>
        <dbReference type="SAM" id="MobiDB-lite"/>
    </source>
</evidence>
<dbReference type="PROSITE" id="PS51318">
    <property type="entry name" value="TAT"/>
    <property type="match status" value="1"/>
</dbReference>
<dbReference type="InterPro" id="IPR036291">
    <property type="entry name" value="NAD(P)-bd_dom_sf"/>
</dbReference>
<sequence>MTDEQKKEAKAHYEDTLRVSRRGFLQTVTATAGAGALGLGAAYFGYKKIEEPLRVGIIGTGDEGNVLIGALNPDYVDVKAICDIRPSNVWRAFNGDWPSSKMQPARPGLVNVYGKAKGWKTEEDAREEVKVYTNGYDELLADDDIEAVIIALPLWLHAPCAIDAMKSGKHVLTEKLMAHSVGECKEMARVAEAEGVLLSTGHQRHYSVLYANAVDTIKQGIIGDIHHIRAQWHRTADSWRPPLPESKDEFWYRDFDLKVRDFRKQIAEAKKANDKQKVAMLEIAMAGFIDEHGVVSKHKSVAGRVNSGKFSGKELEGWQNCLAQLDKLIEDSGVDAEAYGYQSHELSGGYTCTPLEELVRWRLWNRTGGGLMAELGSHQLDASGIFISAQFEGHQKVNPISVTGVGGRHLYDENRDIDDHVYCTFEYPGKGYFKDDDPTKEVVDPNKKVVVTYSSINGNGYGGYGEVVMGTDGTLILERESDTYLIGGNKPTEVNVDAAAAQDTYETGGGTSVAAAVPTGEVSRGYQEEIEHWAWCIRNNEPATTLHCHPKVAMADAIIALTSNLAMEKKERIEFNPDWFKIDRDEVPAGEKPRQAKDIKKSNFGAPRSNNATA</sequence>
<dbReference type="NCBIfam" id="TIGR01409">
    <property type="entry name" value="TAT_signal_seq"/>
    <property type="match status" value="1"/>
</dbReference>
<dbReference type="PANTHER" id="PTHR43818:SF12">
    <property type="entry name" value="NADH-DEPENDENT DEHYDROGENASE-RELATED"/>
    <property type="match status" value="1"/>
</dbReference>
<dbReference type="InterPro" id="IPR006311">
    <property type="entry name" value="TAT_signal"/>
</dbReference>
<comment type="caution">
    <text evidence="3">The sequence shown here is derived from an EMBL/GenBank/DDBJ whole genome shotgun (WGS) entry which is preliminary data.</text>
</comment>
<dbReference type="InterPro" id="IPR019546">
    <property type="entry name" value="TAT_signal_bac_arc"/>
</dbReference>
<accession>A0A9X2JHZ3</accession>
<dbReference type="PANTHER" id="PTHR43818">
    <property type="entry name" value="BCDNA.GH03377"/>
    <property type="match status" value="1"/>
</dbReference>
<reference evidence="3" key="1">
    <citation type="submission" date="2022-06" db="EMBL/GenBank/DDBJ databases">
        <title>Aeoliella straminimaris, a novel planctomycete from sediments.</title>
        <authorList>
            <person name="Vitorino I.R."/>
            <person name="Lage O.M."/>
        </authorList>
    </citation>
    <scope>NUCLEOTIDE SEQUENCE</scope>
    <source>
        <strain evidence="3">ICT_H6.2</strain>
    </source>
</reference>
<evidence type="ECO:0000313" key="4">
    <source>
        <dbReference type="Proteomes" id="UP001155241"/>
    </source>
</evidence>
<dbReference type="InterPro" id="IPR050463">
    <property type="entry name" value="Gfo/Idh/MocA_oxidrdct_glycsds"/>
</dbReference>
<proteinExistence type="predicted"/>
<name>A0A9X2JHZ3_9BACT</name>
<dbReference type="SUPFAM" id="SSF51735">
    <property type="entry name" value="NAD(P)-binding Rossmann-fold domains"/>
    <property type="match status" value="1"/>
</dbReference>
<protein>
    <submittedName>
        <fullName evidence="3">Gfo/Idh/MocA family oxidoreductase</fullName>
    </submittedName>
</protein>
<dbReference type="Gene3D" id="3.40.50.720">
    <property type="entry name" value="NAD(P)-binding Rossmann-like Domain"/>
    <property type="match status" value="1"/>
</dbReference>
<dbReference type="Proteomes" id="UP001155241">
    <property type="component" value="Unassembled WGS sequence"/>
</dbReference>
<evidence type="ECO:0000259" key="2">
    <source>
        <dbReference type="Pfam" id="PF01408"/>
    </source>
</evidence>
<feature type="compositionally biased region" description="Basic and acidic residues" evidence="1">
    <location>
        <begin position="582"/>
        <end position="601"/>
    </location>
</feature>